<accession>A0ABV0MWK0</accession>
<name>A0ABV0MWK0_9TELE</name>
<proteinExistence type="inferred from homology"/>
<dbReference type="SUPFAM" id="SSF53474">
    <property type="entry name" value="alpha/beta-Hydrolases"/>
    <property type="match status" value="1"/>
</dbReference>
<dbReference type="EMBL" id="JAHRIO010015012">
    <property type="protein sequence ID" value="MEQ2163508.1"/>
    <property type="molecule type" value="Genomic_DNA"/>
</dbReference>
<gene>
    <name evidence="3" type="ORF">GOODEAATRI_030855</name>
</gene>
<protein>
    <recommendedName>
        <fullName evidence="2">Carboxylesterase type B domain-containing protein</fullName>
    </recommendedName>
</protein>
<feature type="domain" description="Carboxylesterase type B" evidence="2">
    <location>
        <begin position="2"/>
        <end position="97"/>
    </location>
</feature>
<dbReference type="PANTHER" id="PTHR43903">
    <property type="entry name" value="NEUROLIGIN"/>
    <property type="match status" value="1"/>
</dbReference>
<dbReference type="Proteomes" id="UP001476798">
    <property type="component" value="Unassembled WGS sequence"/>
</dbReference>
<dbReference type="InterPro" id="IPR051093">
    <property type="entry name" value="Neuroligin/BSAL"/>
</dbReference>
<evidence type="ECO:0000259" key="2">
    <source>
        <dbReference type="Pfam" id="PF00135"/>
    </source>
</evidence>
<evidence type="ECO:0000256" key="1">
    <source>
        <dbReference type="ARBA" id="ARBA00005964"/>
    </source>
</evidence>
<comment type="similarity">
    <text evidence="1">Belongs to the type-B carboxylesterase/lipase family.</text>
</comment>
<organism evidence="3 4">
    <name type="scientific">Goodea atripinnis</name>
    <dbReference type="NCBI Taxonomy" id="208336"/>
    <lineage>
        <taxon>Eukaryota</taxon>
        <taxon>Metazoa</taxon>
        <taxon>Chordata</taxon>
        <taxon>Craniata</taxon>
        <taxon>Vertebrata</taxon>
        <taxon>Euteleostomi</taxon>
        <taxon>Actinopterygii</taxon>
        <taxon>Neopterygii</taxon>
        <taxon>Teleostei</taxon>
        <taxon>Neoteleostei</taxon>
        <taxon>Acanthomorphata</taxon>
        <taxon>Ovalentaria</taxon>
        <taxon>Atherinomorphae</taxon>
        <taxon>Cyprinodontiformes</taxon>
        <taxon>Goodeidae</taxon>
        <taxon>Goodea</taxon>
    </lineage>
</organism>
<dbReference type="InterPro" id="IPR029058">
    <property type="entry name" value="AB_hydrolase_fold"/>
</dbReference>
<sequence>GASTYSYLFNMKTRIPGFPRWVEAEHAEDLQYLFGKPFSIPLVYLPRHRDLSGYMIAYWTNFAKTGDPSRGNSRVPVSWPPFMKYHRPYLVINHSMSKSSVRYEVPLGLLCCYSGILLRKLRFLYKSLDVKAVWSNNSGS</sequence>
<dbReference type="InterPro" id="IPR002018">
    <property type="entry name" value="CarbesteraseB"/>
</dbReference>
<dbReference type="Pfam" id="PF00135">
    <property type="entry name" value="COesterase"/>
    <property type="match status" value="1"/>
</dbReference>
<keyword evidence="4" id="KW-1185">Reference proteome</keyword>
<reference evidence="3 4" key="1">
    <citation type="submission" date="2021-06" db="EMBL/GenBank/DDBJ databases">
        <authorList>
            <person name="Palmer J.M."/>
        </authorList>
    </citation>
    <scope>NUCLEOTIDE SEQUENCE [LARGE SCALE GENOMIC DNA]</scope>
    <source>
        <strain evidence="3 4">GA_2019</strain>
        <tissue evidence="3">Muscle</tissue>
    </source>
</reference>
<dbReference type="Gene3D" id="3.40.50.1820">
    <property type="entry name" value="alpha/beta hydrolase"/>
    <property type="match status" value="1"/>
</dbReference>
<evidence type="ECO:0000313" key="4">
    <source>
        <dbReference type="Proteomes" id="UP001476798"/>
    </source>
</evidence>
<comment type="caution">
    <text evidence="3">The sequence shown here is derived from an EMBL/GenBank/DDBJ whole genome shotgun (WGS) entry which is preliminary data.</text>
</comment>
<evidence type="ECO:0000313" key="3">
    <source>
        <dbReference type="EMBL" id="MEQ2163508.1"/>
    </source>
</evidence>
<feature type="non-terminal residue" evidence="3">
    <location>
        <position position="1"/>
    </location>
</feature>